<dbReference type="InterPro" id="IPR016032">
    <property type="entry name" value="Sig_transdc_resp-reg_C-effctor"/>
</dbReference>
<dbReference type="GO" id="GO:0006355">
    <property type="term" value="P:regulation of DNA-templated transcription"/>
    <property type="evidence" value="ECO:0007669"/>
    <property type="project" value="InterPro"/>
</dbReference>
<evidence type="ECO:0000313" key="3">
    <source>
        <dbReference type="EMBL" id="PXV61211.1"/>
    </source>
</evidence>
<evidence type="ECO:0000256" key="1">
    <source>
        <dbReference type="SAM" id="Phobius"/>
    </source>
</evidence>
<feature type="transmembrane region" description="Helical" evidence="1">
    <location>
        <begin position="73"/>
        <end position="90"/>
    </location>
</feature>
<evidence type="ECO:0000313" key="4">
    <source>
        <dbReference type="Proteomes" id="UP000247973"/>
    </source>
</evidence>
<dbReference type="AlphaFoldDB" id="A0A2V3PKZ7"/>
<proteinExistence type="predicted"/>
<dbReference type="GO" id="GO:0003677">
    <property type="term" value="F:DNA binding"/>
    <property type="evidence" value="ECO:0007669"/>
    <property type="project" value="InterPro"/>
</dbReference>
<keyword evidence="1" id="KW-0472">Membrane</keyword>
<dbReference type="PRINTS" id="PR00038">
    <property type="entry name" value="HTHLUXR"/>
</dbReference>
<reference evidence="3 4" key="1">
    <citation type="submission" date="2018-03" db="EMBL/GenBank/DDBJ databases">
        <title>Genomic Encyclopedia of Archaeal and Bacterial Type Strains, Phase II (KMG-II): from individual species to whole genera.</title>
        <authorList>
            <person name="Goeker M."/>
        </authorList>
    </citation>
    <scope>NUCLEOTIDE SEQUENCE [LARGE SCALE GENOMIC DNA]</scope>
    <source>
        <strain evidence="3 4">DSM 100214</strain>
    </source>
</reference>
<dbReference type="OrthoDB" id="840236at2"/>
<name>A0A2V3PKZ7_9BACT</name>
<dbReference type="Pfam" id="PF00196">
    <property type="entry name" value="GerE"/>
    <property type="match status" value="1"/>
</dbReference>
<evidence type="ECO:0000259" key="2">
    <source>
        <dbReference type="SMART" id="SM00421"/>
    </source>
</evidence>
<keyword evidence="1" id="KW-1133">Transmembrane helix</keyword>
<keyword evidence="1" id="KW-0812">Transmembrane</keyword>
<keyword evidence="4" id="KW-1185">Reference proteome</keyword>
<dbReference type="InterPro" id="IPR036388">
    <property type="entry name" value="WH-like_DNA-bd_sf"/>
</dbReference>
<comment type="caution">
    <text evidence="3">The sequence shown here is derived from an EMBL/GenBank/DDBJ whole genome shotgun (WGS) entry which is preliminary data.</text>
</comment>
<gene>
    <name evidence="3" type="ORF">CLV62_12544</name>
</gene>
<dbReference type="EMBL" id="QICL01000025">
    <property type="protein sequence ID" value="PXV61211.1"/>
    <property type="molecule type" value="Genomic_DNA"/>
</dbReference>
<dbReference type="SUPFAM" id="SSF46894">
    <property type="entry name" value="C-terminal effector domain of the bipartite response regulators"/>
    <property type="match status" value="1"/>
</dbReference>
<dbReference type="Proteomes" id="UP000247973">
    <property type="component" value="Unassembled WGS sequence"/>
</dbReference>
<feature type="domain" description="HTH luxR-type" evidence="2">
    <location>
        <begin position="2"/>
        <end position="57"/>
    </location>
</feature>
<sequence length="112" mass="13219">MQFTQREHDVLKFTAHGYTPDEIGDFLGITRETVRKITCNIKLKAKLQKSTELAAYYWCKYFGTSLEDQRRQLISAIFAFIIILSIPIDFDNDRNRISYRRSETGYRARKDT</sequence>
<dbReference type="InterPro" id="IPR000792">
    <property type="entry name" value="Tscrpt_reg_LuxR_C"/>
</dbReference>
<protein>
    <submittedName>
        <fullName evidence="3">Regulatory LuxR family protein</fullName>
    </submittedName>
</protein>
<dbReference type="Gene3D" id="1.10.10.10">
    <property type="entry name" value="Winged helix-like DNA-binding domain superfamily/Winged helix DNA-binding domain"/>
    <property type="match status" value="1"/>
</dbReference>
<organism evidence="3 4">
    <name type="scientific">Dysgonomonas alginatilytica</name>
    <dbReference type="NCBI Taxonomy" id="1605892"/>
    <lineage>
        <taxon>Bacteria</taxon>
        <taxon>Pseudomonadati</taxon>
        <taxon>Bacteroidota</taxon>
        <taxon>Bacteroidia</taxon>
        <taxon>Bacteroidales</taxon>
        <taxon>Dysgonomonadaceae</taxon>
        <taxon>Dysgonomonas</taxon>
    </lineage>
</organism>
<dbReference type="RefSeq" id="WP_110311832.1">
    <property type="nucleotide sequence ID" value="NZ_QICL01000025.1"/>
</dbReference>
<accession>A0A2V3PKZ7</accession>
<dbReference type="SMART" id="SM00421">
    <property type="entry name" value="HTH_LUXR"/>
    <property type="match status" value="1"/>
</dbReference>